<dbReference type="AlphaFoldDB" id="A0A426XE23"/>
<comment type="caution">
    <text evidence="2">The sequence shown here is derived from an EMBL/GenBank/DDBJ whole genome shotgun (WGS) entry which is preliminary data.</text>
</comment>
<keyword evidence="1" id="KW-0732">Signal</keyword>
<gene>
    <name evidence="2" type="ORF">B296_00004701</name>
</gene>
<evidence type="ECO:0000313" key="3">
    <source>
        <dbReference type="Proteomes" id="UP000287651"/>
    </source>
</evidence>
<name>A0A426XE23_ENSVE</name>
<proteinExistence type="predicted"/>
<dbReference type="EMBL" id="AMZH03021973">
    <property type="protein sequence ID" value="RRT37712.1"/>
    <property type="molecule type" value="Genomic_DNA"/>
</dbReference>
<feature type="chain" id="PRO_5019221704" evidence="1">
    <location>
        <begin position="37"/>
        <end position="69"/>
    </location>
</feature>
<feature type="signal peptide" evidence="1">
    <location>
        <begin position="1"/>
        <end position="36"/>
    </location>
</feature>
<organism evidence="2 3">
    <name type="scientific">Ensete ventricosum</name>
    <name type="common">Abyssinian banana</name>
    <name type="synonym">Musa ensete</name>
    <dbReference type="NCBI Taxonomy" id="4639"/>
    <lineage>
        <taxon>Eukaryota</taxon>
        <taxon>Viridiplantae</taxon>
        <taxon>Streptophyta</taxon>
        <taxon>Embryophyta</taxon>
        <taxon>Tracheophyta</taxon>
        <taxon>Spermatophyta</taxon>
        <taxon>Magnoliopsida</taxon>
        <taxon>Liliopsida</taxon>
        <taxon>Zingiberales</taxon>
        <taxon>Musaceae</taxon>
        <taxon>Ensete</taxon>
    </lineage>
</organism>
<evidence type="ECO:0000256" key="1">
    <source>
        <dbReference type="SAM" id="SignalP"/>
    </source>
</evidence>
<accession>A0A426XE23</accession>
<reference evidence="2 3" key="1">
    <citation type="journal article" date="2014" name="Agronomy (Basel)">
        <title>A Draft Genome Sequence for Ensete ventricosum, the Drought-Tolerant Tree Against Hunger.</title>
        <authorList>
            <person name="Harrison J."/>
            <person name="Moore K.A."/>
            <person name="Paszkiewicz K."/>
            <person name="Jones T."/>
            <person name="Grant M."/>
            <person name="Ambacheew D."/>
            <person name="Muzemil S."/>
            <person name="Studholme D.J."/>
        </authorList>
    </citation>
    <scope>NUCLEOTIDE SEQUENCE [LARGE SCALE GENOMIC DNA]</scope>
</reference>
<evidence type="ECO:0000313" key="2">
    <source>
        <dbReference type="EMBL" id="RRT37712.1"/>
    </source>
</evidence>
<sequence>MRRFCGCRPSMGWPRASVAPCGLAAASPLLAALAVADYHYRGPGHGQPPLQRPDHSWPPPFLAAFSVKV</sequence>
<protein>
    <submittedName>
        <fullName evidence="2">Uncharacterized protein</fullName>
    </submittedName>
</protein>
<dbReference type="Proteomes" id="UP000287651">
    <property type="component" value="Unassembled WGS sequence"/>
</dbReference>